<dbReference type="SUPFAM" id="SSF53822">
    <property type="entry name" value="Periplasmic binding protein-like I"/>
    <property type="match status" value="1"/>
</dbReference>
<comment type="caution">
    <text evidence="1">The sequence shown here is derived from an EMBL/GenBank/DDBJ whole genome shotgun (WGS) entry which is preliminary data.</text>
</comment>
<keyword evidence="2" id="KW-1185">Reference proteome</keyword>
<protein>
    <submittedName>
        <fullName evidence="1">Uncharacterized protein</fullName>
    </submittedName>
</protein>
<gene>
    <name evidence="1" type="ORF">GCM10022222_44930</name>
</gene>
<dbReference type="InterPro" id="IPR028082">
    <property type="entry name" value="Peripla_BP_I"/>
</dbReference>
<accession>A0ABP6WTZ6</accession>
<name>A0ABP6WTZ6_9PSEU</name>
<evidence type="ECO:0000313" key="2">
    <source>
        <dbReference type="Proteomes" id="UP001500689"/>
    </source>
</evidence>
<dbReference type="Proteomes" id="UP001500689">
    <property type="component" value="Unassembled WGS sequence"/>
</dbReference>
<dbReference type="Gene3D" id="3.40.50.2300">
    <property type="match status" value="2"/>
</dbReference>
<reference evidence="2" key="1">
    <citation type="journal article" date="2019" name="Int. J. Syst. Evol. Microbiol.">
        <title>The Global Catalogue of Microorganisms (GCM) 10K type strain sequencing project: providing services to taxonomists for standard genome sequencing and annotation.</title>
        <authorList>
            <consortium name="The Broad Institute Genomics Platform"/>
            <consortium name="The Broad Institute Genome Sequencing Center for Infectious Disease"/>
            <person name="Wu L."/>
            <person name="Ma J."/>
        </authorList>
    </citation>
    <scope>NUCLEOTIDE SEQUENCE [LARGE SCALE GENOMIC DNA]</scope>
    <source>
        <strain evidence="2">JCM 16898</strain>
    </source>
</reference>
<dbReference type="RefSeq" id="WP_344862849.1">
    <property type="nucleotide sequence ID" value="NZ_BAAAZN010000009.1"/>
</dbReference>
<organism evidence="1 2">
    <name type="scientific">Amycolatopsis ultiminotia</name>
    <dbReference type="NCBI Taxonomy" id="543629"/>
    <lineage>
        <taxon>Bacteria</taxon>
        <taxon>Bacillati</taxon>
        <taxon>Actinomycetota</taxon>
        <taxon>Actinomycetes</taxon>
        <taxon>Pseudonocardiales</taxon>
        <taxon>Pseudonocardiaceae</taxon>
        <taxon>Amycolatopsis</taxon>
    </lineage>
</organism>
<dbReference type="EMBL" id="BAAAZN010000009">
    <property type="protein sequence ID" value="GAA3556345.1"/>
    <property type="molecule type" value="Genomic_DNA"/>
</dbReference>
<sequence>MTGIGLSLEIAQQAVRRLSEHQIPVVASHLAAEEFSRIPGFLRVSPTSSTYGTALAAYVKPTAHTAAIVQDQKPGDLYPKTLATAFTTKFADATHRLAGRIEPFNSGLPAVENTFLQMMPNICGDNPDAIYFAGREEHLASFVAQPAQRRGLQANVTVLGPGLAHPQAWVSEPQLFGKAAVASLDEPSCTDCFKAVFPRDRLDDSIAILAHDAVLTVVWAIRGLPQSSPANVTAQDVLQAKNRLHDQLAVPRASGPISFDEQGDPVHKAVPILRMRVDATPEFVELPDPAA</sequence>
<evidence type="ECO:0000313" key="1">
    <source>
        <dbReference type="EMBL" id="GAA3556345.1"/>
    </source>
</evidence>
<proteinExistence type="predicted"/>